<evidence type="ECO:0000256" key="4">
    <source>
        <dbReference type="ARBA" id="ARBA00023180"/>
    </source>
</evidence>
<keyword evidence="8" id="KW-1185">Reference proteome</keyword>
<dbReference type="Proteomes" id="UP000261620">
    <property type="component" value="Unplaced"/>
</dbReference>
<dbReference type="PANTHER" id="PTHR22625">
    <property type="entry name" value="PLEXIN"/>
    <property type="match status" value="1"/>
</dbReference>
<dbReference type="InterPro" id="IPR031148">
    <property type="entry name" value="Plexin"/>
</dbReference>
<dbReference type="Ensembl" id="ENSMMOT00000020427.1">
    <property type="protein sequence ID" value="ENSMMOP00000020093.1"/>
    <property type="gene ID" value="ENSMMOG00000015159.1"/>
</dbReference>
<dbReference type="GO" id="GO:0030334">
    <property type="term" value="P:regulation of cell migration"/>
    <property type="evidence" value="ECO:0007669"/>
    <property type="project" value="TreeGrafter"/>
</dbReference>
<dbReference type="Pfam" id="PF01437">
    <property type="entry name" value="PSI"/>
    <property type="match status" value="1"/>
</dbReference>
<dbReference type="PROSITE" id="PS51004">
    <property type="entry name" value="SEMA"/>
    <property type="match status" value="1"/>
</dbReference>
<dbReference type="Gene3D" id="2.130.10.10">
    <property type="entry name" value="YVTN repeat-like/Quinoprotein amine dehydrogenase"/>
    <property type="match status" value="1"/>
</dbReference>
<accession>A0A3Q3WQ21</accession>
<keyword evidence="3" id="KW-1015">Disulfide bond</keyword>
<comment type="caution">
    <text evidence="5">Lacks conserved residue(s) required for the propagation of feature annotation.</text>
</comment>
<dbReference type="InterPro" id="IPR016201">
    <property type="entry name" value="PSI"/>
</dbReference>
<feature type="domain" description="Sema" evidence="6">
    <location>
        <begin position="43"/>
        <end position="493"/>
    </location>
</feature>
<dbReference type="GO" id="GO:0007411">
    <property type="term" value="P:axon guidance"/>
    <property type="evidence" value="ECO:0007669"/>
    <property type="project" value="UniProtKB-ARBA"/>
</dbReference>
<evidence type="ECO:0000256" key="5">
    <source>
        <dbReference type="PROSITE-ProRule" id="PRU00352"/>
    </source>
</evidence>
<dbReference type="STRING" id="94237.ENSMMOP00000020093"/>
<keyword evidence="4" id="KW-0325">Glycoprotein</keyword>
<proteinExistence type="predicted"/>
<dbReference type="PANTHER" id="PTHR22625:SF61">
    <property type="entry name" value="HEPATOCYTE GROWTH FACTOR RECEPTOR"/>
    <property type="match status" value="1"/>
</dbReference>
<evidence type="ECO:0000256" key="2">
    <source>
        <dbReference type="ARBA" id="ARBA00023136"/>
    </source>
</evidence>
<organism evidence="7 8">
    <name type="scientific">Mola mola</name>
    <name type="common">Ocean sunfish</name>
    <name type="synonym">Tetraodon mola</name>
    <dbReference type="NCBI Taxonomy" id="94237"/>
    <lineage>
        <taxon>Eukaryota</taxon>
        <taxon>Metazoa</taxon>
        <taxon>Chordata</taxon>
        <taxon>Craniata</taxon>
        <taxon>Vertebrata</taxon>
        <taxon>Euteleostomi</taxon>
        <taxon>Actinopterygii</taxon>
        <taxon>Neopterygii</taxon>
        <taxon>Teleostei</taxon>
        <taxon>Neoteleostei</taxon>
        <taxon>Acanthomorphata</taxon>
        <taxon>Eupercaria</taxon>
        <taxon>Tetraodontiformes</taxon>
        <taxon>Molidae</taxon>
        <taxon>Mola</taxon>
    </lineage>
</organism>
<dbReference type="SMART" id="SM00423">
    <property type="entry name" value="PSI"/>
    <property type="match status" value="1"/>
</dbReference>
<dbReference type="GO" id="GO:0005886">
    <property type="term" value="C:plasma membrane"/>
    <property type="evidence" value="ECO:0007669"/>
    <property type="project" value="TreeGrafter"/>
</dbReference>
<dbReference type="FunFam" id="3.30.1680.10:FF:000006">
    <property type="entry name" value="Macrophage-stimulating 1 receptor b"/>
    <property type="match status" value="1"/>
</dbReference>
<evidence type="ECO:0000313" key="7">
    <source>
        <dbReference type="Ensembl" id="ENSMMOP00000020093.1"/>
    </source>
</evidence>
<dbReference type="SUPFAM" id="SSF103575">
    <property type="entry name" value="Plexin repeat"/>
    <property type="match status" value="1"/>
</dbReference>
<dbReference type="Pfam" id="PF01403">
    <property type="entry name" value="Sema"/>
    <property type="match status" value="1"/>
</dbReference>
<comment type="subcellular location">
    <subcellularLocation>
        <location evidence="1">Membrane</location>
    </subcellularLocation>
</comment>
<reference evidence="7" key="1">
    <citation type="submission" date="2025-08" db="UniProtKB">
        <authorList>
            <consortium name="Ensembl"/>
        </authorList>
    </citation>
    <scope>IDENTIFICATION</scope>
</reference>
<dbReference type="SMART" id="SM00630">
    <property type="entry name" value="Sema"/>
    <property type="match status" value="1"/>
</dbReference>
<dbReference type="InterPro" id="IPR014756">
    <property type="entry name" value="Ig_E-set"/>
</dbReference>
<dbReference type="InterPro" id="IPR013783">
    <property type="entry name" value="Ig-like_fold"/>
</dbReference>
<reference evidence="7" key="2">
    <citation type="submission" date="2025-09" db="UniProtKB">
        <authorList>
            <consortium name="Ensembl"/>
        </authorList>
    </citation>
    <scope>IDENTIFICATION</scope>
</reference>
<protein>
    <recommendedName>
        <fullName evidence="6">Sema domain-containing protein</fullName>
    </recommendedName>
</protein>
<dbReference type="InterPro" id="IPR002165">
    <property type="entry name" value="Plexin_repeat"/>
</dbReference>
<dbReference type="InterPro" id="IPR015943">
    <property type="entry name" value="WD40/YVTN_repeat-like_dom_sf"/>
</dbReference>
<evidence type="ECO:0000259" key="6">
    <source>
        <dbReference type="PROSITE" id="PS51004"/>
    </source>
</evidence>
<sequence>MCHLYSGVSTVAVHNQVPGRTGRSTPSLCMWIQTQAASGRHACASAPRTPVDFTVKYSLTHFQAHGAIQNLAVSRDAQQREVFVACRNAIQAVSSAMEKIWEVKTGPVGSPDCETCRACDIETDPGDPHGICYFIDSSSPQPEPQCLYKKEQNSPSFCPDCLASPLGTKVTIVEQAYTMLFFVAASVNDKVVQRYPRRSVSVMRPLSTEDGFHMVMSGLTVLPSLRNSYKIDYIYSFSSKDHVYFLSLQREDPLNSNSAFQTRLGRLPTLIPEVWMYREVVLECRYDPKRRRRRREAYREVVYNGLQAAHLGRAGKDLMDELRVDEREDILFGVFAVVDERGDPEKNSALCAFPLTKVNHAIDMGVEACCQSGTEQLSRGLSHFQPPESCNVTCSDKATLVAQPYYRLDLFNRKMRNVLFTAVLVTINGNHTLGHFGTSDGRILQVAIFQRMSMFKVPSAGPGCAHFMTCSTCLKAPRFMNCGWCSGVCSRKLKCASRWNTKSCAPVIMEFFPKVEPVGCETELTLCGWEFQGNFVPKRLIFLKFFRIKVFNLIFSMNVLKCALLVDHNMGFNGFELLCCLLLCFLYDFLPSITELRPDHGPVYGGTSVTLTGRYLDSGLQRDVFLGDEKFFSSRSNCQFIFFRLSSCCTVTCVLSAETFTSGFTVYIFYFK</sequence>
<dbReference type="GO" id="GO:0002116">
    <property type="term" value="C:semaphorin receptor complex"/>
    <property type="evidence" value="ECO:0007669"/>
    <property type="project" value="TreeGrafter"/>
</dbReference>
<dbReference type="AlphaFoldDB" id="A0A3Q3WQ21"/>
<dbReference type="SUPFAM" id="SSF101912">
    <property type="entry name" value="Sema domain"/>
    <property type="match status" value="1"/>
</dbReference>
<dbReference type="InterPro" id="IPR036352">
    <property type="entry name" value="Semap_dom_sf"/>
</dbReference>
<dbReference type="InterPro" id="IPR001627">
    <property type="entry name" value="Semap_dom"/>
</dbReference>
<dbReference type="Gene3D" id="2.60.40.10">
    <property type="entry name" value="Immunoglobulins"/>
    <property type="match status" value="1"/>
</dbReference>
<dbReference type="Gene3D" id="3.30.1680.10">
    <property type="entry name" value="ligand-binding face of the semaphorins, domain 2"/>
    <property type="match status" value="1"/>
</dbReference>
<dbReference type="GO" id="GO:0017154">
    <property type="term" value="F:semaphorin receptor activity"/>
    <property type="evidence" value="ECO:0007669"/>
    <property type="project" value="InterPro"/>
</dbReference>
<evidence type="ECO:0000313" key="8">
    <source>
        <dbReference type="Proteomes" id="UP000261620"/>
    </source>
</evidence>
<name>A0A3Q3WQ21_MOLML</name>
<keyword evidence="2" id="KW-0472">Membrane</keyword>
<evidence type="ECO:0000256" key="1">
    <source>
        <dbReference type="ARBA" id="ARBA00004370"/>
    </source>
</evidence>
<dbReference type="SUPFAM" id="SSF81296">
    <property type="entry name" value="E set domains"/>
    <property type="match status" value="1"/>
</dbReference>
<evidence type="ECO:0000256" key="3">
    <source>
        <dbReference type="ARBA" id="ARBA00023157"/>
    </source>
</evidence>